<protein>
    <recommendedName>
        <fullName evidence="3">Nucleoside diphosphate kinase-like domain-containing protein</fullName>
    </recommendedName>
</protein>
<dbReference type="RefSeq" id="WP_203914536.1">
    <property type="nucleotide sequence ID" value="NZ_BONY01000107.1"/>
</dbReference>
<keyword evidence="2" id="KW-1185">Reference proteome</keyword>
<reference evidence="1" key="1">
    <citation type="submission" date="2021-01" db="EMBL/GenBank/DDBJ databases">
        <title>Whole genome shotgun sequence of Rhizocola hellebori NBRC 109834.</title>
        <authorList>
            <person name="Komaki H."/>
            <person name="Tamura T."/>
        </authorList>
    </citation>
    <scope>NUCLEOTIDE SEQUENCE</scope>
    <source>
        <strain evidence="1">NBRC 109834</strain>
    </source>
</reference>
<sequence length="311" mass="33716">MLTLPRRLELAAIGDPAVNRWPALTRLPEKAAYFSLDTYFRQALAELEAAWGGELAGRLRPLASILFRPDAVAGRRIPACLEFLAGHGFAPLAAVPLRLTRHMALELWRYQHNAGTLDRVAATEHLVAAGDSLYLLLLDRLGAPEVPATVRLRGLKGDGAGDPAGAAPTLRSTARIVNRILAMLHTPDEPLDLVRELGIFFDAAARARLIQLATGAQPLTAGWTSSVLEALHAANPPVDLDPQAALDRMRIRYGYVSEAEAGHFAASPQVVLPAWDRVLICSHYISYDTSDDMLIAGNGEAQWRLLAHEPA</sequence>
<evidence type="ECO:0008006" key="3">
    <source>
        <dbReference type="Google" id="ProtNLM"/>
    </source>
</evidence>
<gene>
    <name evidence="1" type="ORF">Rhe02_88820</name>
</gene>
<evidence type="ECO:0000313" key="2">
    <source>
        <dbReference type="Proteomes" id="UP000612899"/>
    </source>
</evidence>
<evidence type="ECO:0000313" key="1">
    <source>
        <dbReference type="EMBL" id="GIH10815.1"/>
    </source>
</evidence>
<name>A0A8J3QH68_9ACTN</name>
<dbReference type="EMBL" id="BONY01000107">
    <property type="protein sequence ID" value="GIH10815.1"/>
    <property type="molecule type" value="Genomic_DNA"/>
</dbReference>
<dbReference type="SUPFAM" id="SSF54919">
    <property type="entry name" value="Nucleoside diphosphate kinase, NDK"/>
    <property type="match status" value="1"/>
</dbReference>
<dbReference type="AlphaFoldDB" id="A0A8J3QH68"/>
<dbReference type="InterPro" id="IPR036850">
    <property type="entry name" value="NDK-like_dom_sf"/>
</dbReference>
<proteinExistence type="predicted"/>
<dbReference type="Proteomes" id="UP000612899">
    <property type="component" value="Unassembled WGS sequence"/>
</dbReference>
<comment type="caution">
    <text evidence="1">The sequence shown here is derived from an EMBL/GenBank/DDBJ whole genome shotgun (WGS) entry which is preliminary data.</text>
</comment>
<organism evidence="1 2">
    <name type="scientific">Rhizocola hellebori</name>
    <dbReference type="NCBI Taxonomy" id="1392758"/>
    <lineage>
        <taxon>Bacteria</taxon>
        <taxon>Bacillati</taxon>
        <taxon>Actinomycetota</taxon>
        <taxon>Actinomycetes</taxon>
        <taxon>Micromonosporales</taxon>
        <taxon>Micromonosporaceae</taxon>
        <taxon>Rhizocola</taxon>
    </lineage>
</organism>
<dbReference type="Gene3D" id="3.30.70.141">
    <property type="entry name" value="Nucleoside diphosphate kinase-like domain"/>
    <property type="match status" value="1"/>
</dbReference>
<accession>A0A8J3QH68</accession>